<comment type="caution">
    <text evidence="11">The sequence shown here is derived from an EMBL/GenBank/DDBJ whole genome shotgun (WGS) entry which is preliminary data.</text>
</comment>
<dbReference type="PANTHER" id="PTHR45825">
    <property type="entry name" value="GRANULE-BOUND STARCH SYNTHASE 1, CHLOROPLASTIC/AMYLOPLASTIC"/>
    <property type="match status" value="1"/>
</dbReference>
<dbReference type="OrthoDB" id="9808590at2"/>
<proteinExistence type="inferred from homology"/>
<evidence type="ECO:0000259" key="10">
    <source>
        <dbReference type="Pfam" id="PF08323"/>
    </source>
</evidence>
<evidence type="ECO:0000256" key="1">
    <source>
        <dbReference type="ARBA" id="ARBA00001478"/>
    </source>
</evidence>
<evidence type="ECO:0000256" key="7">
    <source>
        <dbReference type="ARBA" id="ARBA00023056"/>
    </source>
</evidence>
<dbReference type="Pfam" id="PF08323">
    <property type="entry name" value="Glyco_transf_5"/>
    <property type="match status" value="1"/>
</dbReference>
<dbReference type="UniPathway" id="UPA00164"/>
<reference evidence="11 12" key="1">
    <citation type="submission" date="2019-04" db="EMBL/GenBank/DDBJ databases">
        <title>Pedobacter sp. AR-3-17 sp. nov., isolated from Arctic soil.</title>
        <authorList>
            <person name="Dahal R.H."/>
            <person name="Kim D.-U."/>
        </authorList>
    </citation>
    <scope>NUCLEOTIDE SEQUENCE [LARGE SCALE GENOMIC DNA]</scope>
    <source>
        <strain evidence="11 12">AR-3-17</strain>
    </source>
</reference>
<dbReference type="EC" id="2.4.1.21" evidence="8"/>
<evidence type="ECO:0000313" key="12">
    <source>
        <dbReference type="Proteomes" id="UP000308181"/>
    </source>
</evidence>
<comment type="catalytic activity">
    <reaction evidence="1 8">
        <text>[(1-&gt;4)-alpha-D-glucosyl](n) + ADP-alpha-D-glucose = [(1-&gt;4)-alpha-D-glucosyl](n+1) + ADP + H(+)</text>
        <dbReference type="Rhea" id="RHEA:18189"/>
        <dbReference type="Rhea" id="RHEA-COMP:9584"/>
        <dbReference type="Rhea" id="RHEA-COMP:9587"/>
        <dbReference type="ChEBI" id="CHEBI:15378"/>
        <dbReference type="ChEBI" id="CHEBI:15444"/>
        <dbReference type="ChEBI" id="CHEBI:57498"/>
        <dbReference type="ChEBI" id="CHEBI:456216"/>
        <dbReference type="EC" id="2.4.1.21"/>
    </reaction>
</comment>
<protein>
    <recommendedName>
        <fullName evidence="8">Glycogen synthase</fullName>
        <ecNumber evidence="8">2.4.1.21</ecNumber>
    </recommendedName>
    <alternativeName>
        <fullName evidence="8">Starch [bacterial glycogen] synthase</fullName>
    </alternativeName>
</protein>
<gene>
    <name evidence="8" type="primary">glgA</name>
    <name evidence="11" type="ORF">FA046_04275</name>
</gene>
<feature type="binding site" evidence="8">
    <location>
        <position position="15"/>
    </location>
    <ligand>
        <name>ADP-alpha-D-glucose</name>
        <dbReference type="ChEBI" id="CHEBI:57498"/>
    </ligand>
</feature>
<dbReference type="SUPFAM" id="SSF53756">
    <property type="entry name" value="UDP-Glycosyltransferase/glycogen phosphorylase"/>
    <property type="match status" value="1"/>
</dbReference>
<sequence length="475" mass="53569">MNILHLSAECYPVAKVGGLGDVVGALPKYQNKLGIYASVVLPFYDRKFTQENALEQVYLGSAELGQKTFDFEVLKETHDVLGFPLYLIKIPGLLDRSEVYSYPDETEQFVAYQIAVLEWVIKTNFKVDVFHCHDHHSGLVPFLIQHSRKFNALTRVASVCTIHNGQYQGWMGWNKFYYLPEVDLSQTGLLDWGGCINPLAAAVKCCWAYTTVSPSYLEELKVNSNGLEFLFELEQHKGIGIINGIDTDVWDPATDAMIVSNYNQTNIKLGKEANKIAICEEFNLDAKKPLVTFIGRMVLEKGADKLAELIEECLSQFKNEVSFLILGSGDKVIEEEINNLKLADCAVVIGYNEALSHRIYASADFILMPSRVEPCGLNQLYALKYGTVPIVRSTGGLKDSVIDFDEENGYGIRFEELELTQMIQAVKRAIDLFKNQKKLNQLRQLMMGLDFSWDQSAQQYINLYANLISKKNDSI</sequence>
<evidence type="ECO:0000256" key="8">
    <source>
        <dbReference type="HAMAP-Rule" id="MF_00484"/>
    </source>
</evidence>
<dbReference type="GO" id="GO:0005978">
    <property type="term" value="P:glycogen biosynthetic process"/>
    <property type="evidence" value="ECO:0007669"/>
    <property type="project" value="UniProtKB-UniRule"/>
</dbReference>
<evidence type="ECO:0000256" key="5">
    <source>
        <dbReference type="ARBA" id="ARBA00022676"/>
    </source>
</evidence>
<organism evidence="11 12">
    <name type="scientific">Pedobacter cryophilus</name>
    <dbReference type="NCBI Taxonomy" id="2571271"/>
    <lineage>
        <taxon>Bacteria</taxon>
        <taxon>Pseudomonadati</taxon>
        <taxon>Bacteroidota</taxon>
        <taxon>Sphingobacteriia</taxon>
        <taxon>Sphingobacteriales</taxon>
        <taxon>Sphingobacteriaceae</taxon>
        <taxon>Pedobacter</taxon>
    </lineage>
</organism>
<dbReference type="InterPro" id="IPR001296">
    <property type="entry name" value="Glyco_trans_1"/>
</dbReference>
<accession>A0A4U1C4V8</accession>
<dbReference type="HAMAP" id="MF_00484">
    <property type="entry name" value="Glycogen_synth"/>
    <property type="match status" value="1"/>
</dbReference>
<comment type="similarity">
    <text evidence="4 8">Belongs to the glycosyltransferase 1 family. Bacterial/plant glycogen synthase subfamily.</text>
</comment>
<comment type="pathway">
    <text evidence="3 8">Glycan biosynthesis; glycogen biosynthesis.</text>
</comment>
<dbReference type="PANTHER" id="PTHR45825:SF11">
    <property type="entry name" value="ALPHA AMYLASE DOMAIN-CONTAINING PROTEIN"/>
    <property type="match status" value="1"/>
</dbReference>
<keyword evidence="12" id="KW-1185">Reference proteome</keyword>
<dbReference type="Proteomes" id="UP000308181">
    <property type="component" value="Unassembled WGS sequence"/>
</dbReference>
<dbReference type="RefSeq" id="WP_136825105.1">
    <property type="nucleotide sequence ID" value="NZ_SWBP01000001.1"/>
</dbReference>
<dbReference type="InterPro" id="IPR013534">
    <property type="entry name" value="Starch_synth_cat_dom"/>
</dbReference>
<name>A0A4U1C4V8_9SPHI</name>
<evidence type="ECO:0000256" key="6">
    <source>
        <dbReference type="ARBA" id="ARBA00022679"/>
    </source>
</evidence>
<keyword evidence="6 8" id="KW-0808">Transferase</keyword>
<dbReference type="NCBIfam" id="TIGR02095">
    <property type="entry name" value="glgA"/>
    <property type="match status" value="1"/>
</dbReference>
<comment type="function">
    <text evidence="2 8">Synthesizes alpha-1,4-glucan chains using ADP-glucose.</text>
</comment>
<dbReference type="Gene3D" id="3.40.50.2000">
    <property type="entry name" value="Glycogen Phosphorylase B"/>
    <property type="match status" value="2"/>
</dbReference>
<evidence type="ECO:0000256" key="3">
    <source>
        <dbReference type="ARBA" id="ARBA00004964"/>
    </source>
</evidence>
<evidence type="ECO:0000256" key="4">
    <source>
        <dbReference type="ARBA" id="ARBA00010281"/>
    </source>
</evidence>
<keyword evidence="5 8" id="KW-0328">Glycosyltransferase</keyword>
<feature type="domain" description="Starch synthase catalytic" evidence="10">
    <location>
        <begin position="2"/>
        <end position="226"/>
    </location>
</feature>
<dbReference type="AlphaFoldDB" id="A0A4U1C4V8"/>
<dbReference type="GO" id="GO:0004373">
    <property type="term" value="F:alpha-1,4-glucan glucosyltransferase (UDP-glucose donor) activity"/>
    <property type="evidence" value="ECO:0007669"/>
    <property type="project" value="InterPro"/>
</dbReference>
<dbReference type="InterPro" id="IPR011835">
    <property type="entry name" value="GS/SS"/>
</dbReference>
<keyword evidence="7 8" id="KW-0320">Glycogen biosynthesis</keyword>
<dbReference type="CDD" id="cd03791">
    <property type="entry name" value="GT5_Glycogen_synthase_DULL1-like"/>
    <property type="match status" value="1"/>
</dbReference>
<evidence type="ECO:0000256" key="2">
    <source>
        <dbReference type="ARBA" id="ARBA00002764"/>
    </source>
</evidence>
<evidence type="ECO:0000259" key="9">
    <source>
        <dbReference type="Pfam" id="PF00534"/>
    </source>
</evidence>
<dbReference type="GO" id="GO:0009011">
    <property type="term" value="F:alpha-1,4-glucan glucosyltransferase (ADP-glucose donor) activity"/>
    <property type="evidence" value="ECO:0007669"/>
    <property type="project" value="UniProtKB-UniRule"/>
</dbReference>
<dbReference type="Pfam" id="PF00534">
    <property type="entry name" value="Glycos_transf_1"/>
    <property type="match status" value="1"/>
</dbReference>
<feature type="domain" description="Glycosyl transferase family 1" evidence="9">
    <location>
        <begin position="280"/>
        <end position="439"/>
    </location>
</feature>
<dbReference type="EMBL" id="SWBP01000001">
    <property type="protein sequence ID" value="TKC00900.1"/>
    <property type="molecule type" value="Genomic_DNA"/>
</dbReference>
<evidence type="ECO:0000313" key="11">
    <source>
        <dbReference type="EMBL" id="TKC00900.1"/>
    </source>
</evidence>